<proteinExistence type="predicted"/>
<dbReference type="EMBL" id="VKQN01000001">
    <property type="protein sequence ID" value="MDR4174561.1"/>
    <property type="molecule type" value="Genomic_DNA"/>
</dbReference>
<geneLocation type="plasmid" evidence="1 4">
    <name>2</name>
</geneLocation>
<geneLocation type="plasmid" evidence="3 5">
    <name>unnamed3</name>
</geneLocation>
<reference evidence="3 5" key="3">
    <citation type="submission" date="2020-05" db="EMBL/GenBank/DDBJ databases">
        <title>FDA dAtabase for Regulatory Grade micrObial Sequences (FDA-ARGOS): Supporting development and validation of Infectious Disease Dx tests.</title>
        <authorList>
            <person name="Nelson B."/>
            <person name="Plummer A."/>
            <person name="Tallon L."/>
            <person name="Sadzewicz L."/>
            <person name="Zhao X."/>
            <person name="Vavikolanu K."/>
            <person name="Mehta A."/>
            <person name="Aluvathingal J."/>
            <person name="Nadendla S."/>
            <person name="Myers T."/>
            <person name="Yan Y."/>
            <person name="Sichtig H."/>
        </authorList>
    </citation>
    <scope>NUCLEOTIDE SEQUENCE [LARGE SCALE GENOMIC DNA]</scope>
    <source>
        <strain evidence="3 5">FDAARGOS_795</strain>
        <plasmid evidence="3 5">unnamed3</plasmid>
    </source>
</reference>
<dbReference type="AlphaFoldDB" id="A0A0B5NC72"/>
<organism evidence="3 5">
    <name type="scientific">Bacillus thuringiensis</name>
    <dbReference type="NCBI Taxonomy" id="1428"/>
    <lineage>
        <taxon>Bacteria</taxon>
        <taxon>Bacillati</taxon>
        <taxon>Bacillota</taxon>
        <taxon>Bacilli</taxon>
        <taxon>Bacillales</taxon>
        <taxon>Bacillaceae</taxon>
        <taxon>Bacillus</taxon>
        <taxon>Bacillus cereus group</taxon>
    </lineage>
</organism>
<sequence length="72" mass="8335">MIDKQFEIPYMGNTVKLNVFHRTDESVESGMPVLSFGRLRTLLESGNQTYVALLNKVSELELELQKYKEKLN</sequence>
<name>A0A0B5NC72_BACTU</name>
<dbReference type="Proteomes" id="UP001181533">
    <property type="component" value="Unassembled WGS sequence"/>
</dbReference>
<evidence type="ECO:0000313" key="4">
    <source>
        <dbReference type="Proteomes" id="UP000031876"/>
    </source>
</evidence>
<evidence type="ECO:0000313" key="2">
    <source>
        <dbReference type="EMBL" id="MDR4174561.1"/>
    </source>
</evidence>
<gene>
    <name evidence="1" type="ORF">BF38_5680</name>
    <name evidence="2" type="ORF">FO599_00265</name>
    <name evidence="3" type="ORF">FOC89_02460</name>
</gene>
<evidence type="ECO:0000313" key="1">
    <source>
        <dbReference type="EMBL" id="AJG73990.1"/>
    </source>
</evidence>
<dbReference type="EMBL" id="CP009334">
    <property type="protein sequence ID" value="AJG73990.1"/>
    <property type="molecule type" value="Genomic_DNA"/>
</dbReference>
<accession>A0A0B5NC72</accession>
<keyword evidence="3" id="KW-0614">Plasmid</keyword>
<dbReference type="Proteomes" id="UP000031876">
    <property type="component" value="Plasmid 2"/>
</dbReference>
<dbReference type="RefSeq" id="WP_000565922.1">
    <property type="nucleotide sequence ID" value="NZ_CP009334.1"/>
</dbReference>
<dbReference type="EMBL" id="CP053979">
    <property type="protein sequence ID" value="QKH22861.1"/>
    <property type="molecule type" value="Genomic_DNA"/>
</dbReference>
<evidence type="ECO:0000313" key="5">
    <source>
        <dbReference type="Proteomes" id="UP000501107"/>
    </source>
</evidence>
<reference evidence="1 4" key="1">
    <citation type="journal article" date="2015" name="Genome Announc.">
        <title>Complete genome sequences for 35 biothreat assay-relevant bacillus species.</title>
        <authorList>
            <person name="Johnson S.L."/>
            <person name="Daligault H.E."/>
            <person name="Davenport K.W."/>
            <person name="Jaissle J."/>
            <person name="Frey K.G."/>
            <person name="Ladner J.T."/>
            <person name="Broomall S.M."/>
            <person name="Bishop-Lilly K.A."/>
            <person name="Bruce D.C."/>
            <person name="Gibbons H.S."/>
            <person name="Coyne S.R."/>
            <person name="Lo C.C."/>
            <person name="Meincke L."/>
            <person name="Munk A.C."/>
            <person name="Koroleva G.I."/>
            <person name="Rosenzweig C.N."/>
            <person name="Palacios G.F."/>
            <person name="Redden C.L."/>
            <person name="Minogue T.D."/>
            <person name="Chain P.S."/>
        </authorList>
    </citation>
    <scope>NUCLEOTIDE SEQUENCE [LARGE SCALE GENOMIC DNA]</scope>
    <source>
        <strain evidence="1 4">HD1011</strain>
        <plasmid evidence="1 4">2</plasmid>
    </source>
</reference>
<dbReference type="Proteomes" id="UP000501107">
    <property type="component" value="Plasmid unnamed3"/>
</dbReference>
<evidence type="ECO:0000313" key="3">
    <source>
        <dbReference type="EMBL" id="QKH22861.1"/>
    </source>
</evidence>
<protein>
    <submittedName>
        <fullName evidence="3">Uncharacterized protein</fullName>
    </submittedName>
</protein>
<reference evidence="2" key="2">
    <citation type="submission" date="2019-07" db="EMBL/GenBank/DDBJ databases">
        <title>Phylogenomic Reclassification of ATCC Bacillus Strains and Various Taxa within the Genus Bacillus.</title>
        <authorList>
            <person name="Riojas M.A."/>
            <person name="Frank A.M."/>
            <person name="Fenn S.L."/>
            <person name="King S.P."/>
            <person name="Brower S.M."/>
            <person name="Hazbon M.H."/>
        </authorList>
    </citation>
    <scope>NUCLEOTIDE SEQUENCE</scope>
    <source>
        <strain evidence="2">ATCC 35646</strain>
    </source>
</reference>
<dbReference type="KEGG" id="btw:BF38_5680"/>